<dbReference type="EMBL" id="MN739918">
    <property type="protein sequence ID" value="QHT77503.1"/>
    <property type="molecule type" value="Genomic_DNA"/>
</dbReference>
<organism evidence="2">
    <name type="scientific">viral metagenome</name>
    <dbReference type="NCBI Taxonomy" id="1070528"/>
    <lineage>
        <taxon>unclassified sequences</taxon>
        <taxon>metagenomes</taxon>
        <taxon>organismal metagenomes</taxon>
    </lineage>
</organism>
<feature type="region of interest" description="Disordered" evidence="1">
    <location>
        <begin position="1"/>
        <end position="70"/>
    </location>
</feature>
<proteinExistence type="predicted"/>
<evidence type="ECO:0000256" key="1">
    <source>
        <dbReference type="SAM" id="MobiDB-lite"/>
    </source>
</evidence>
<evidence type="ECO:0000313" key="2">
    <source>
        <dbReference type="EMBL" id="QHT77503.1"/>
    </source>
</evidence>
<name>A0A6C0HBX3_9ZZZZ</name>
<protein>
    <submittedName>
        <fullName evidence="2">Uncharacterized protein</fullName>
    </submittedName>
</protein>
<feature type="compositionally biased region" description="Low complexity" evidence="1">
    <location>
        <begin position="47"/>
        <end position="61"/>
    </location>
</feature>
<dbReference type="AlphaFoldDB" id="A0A6C0HBX3"/>
<reference evidence="2" key="1">
    <citation type="journal article" date="2020" name="Nature">
        <title>Giant virus diversity and host interactions through global metagenomics.</title>
        <authorList>
            <person name="Schulz F."/>
            <person name="Roux S."/>
            <person name="Paez-Espino D."/>
            <person name="Jungbluth S."/>
            <person name="Walsh D.A."/>
            <person name="Denef V.J."/>
            <person name="McMahon K.D."/>
            <person name="Konstantinidis K.T."/>
            <person name="Eloe-Fadrosh E.A."/>
            <person name="Kyrpides N.C."/>
            <person name="Woyke T."/>
        </authorList>
    </citation>
    <scope>NUCLEOTIDE SEQUENCE</scope>
    <source>
        <strain evidence="2">GVMAG-M-3300023179-86</strain>
    </source>
</reference>
<sequence>MSQKPNKKSESVIKANSTKKTGTKKKYRNRNTYPLTNENLNVFNFANDTTSETYNTSNSSDLNDESDDDDDAETVITDYASNPYGLTTPSPAPNDEMDVDDYEPPATELKTYEGKDMYYIINGELIPVTSASYNRDMTIYDINRNIIPRGQHLPESRIINDDIMDESVKIGGKRLRKTHRKRKRNTKRNTKRKKTRRHKRRHTRKYK</sequence>
<feature type="compositionally biased region" description="Polar residues" evidence="1">
    <location>
        <begin position="30"/>
        <end position="46"/>
    </location>
</feature>
<feature type="region of interest" description="Disordered" evidence="1">
    <location>
        <begin position="174"/>
        <end position="207"/>
    </location>
</feature>
<accession>A0A6C0HBX3</accession>